<protein>
    <recommendedName>
        <fullName evidence="2">Coenzyme Q-binding protein COQ10 START domain-containing protein</fullName>
    </recommendedName>
</protein>
<dbReference type="CDD" id="cd07820">
    <property type="entry name" value="SRPBCC_3"/>
    <property type="match status" value="1"/>
</dbReference>
<name>A0A0B6WUX6_9BACT</name>
<sequence>MRIARLDYKQHLSVSLEEAWRFFSDPRNLPKITPAWLSFSITSEVPERIYPGLIITYRIKPLLGIPMTWVTEITHLIEPRYFVDEQRFGPYSFWHHQHIFKEKEDGVEVRDIVHYALPLGPLGRLVRELTVERKLHEIFSFRRRALADIFNSKSAANS</sequence>
<keyword evidence="4" id="KW-1185">Reference proteome</keyword>
<feature type="domain" description="Coenzyme Q-binding protein COQ10 START" evidence="2">
    <location>
        <begin position="13"/>
        <end position="129"/>
    </location>
</feature>
<dbReference type="OrthoDB" id="9793552at2"/>
<comment type="similarity">
    <text evidence="1">Belongs to the ribosome association toxin RatA family.</text>
</comment>
<evidence type="ECO:0000313" key="3">
    <source>
        <dbReference type="EMBL" id="CDM64886.1"/>
    </source>
</evidence>
<dbReference type="InterPro" id="IPR005031">
    <property type="entry name" value="COQ10_START"/>
</dbReference>
<accession>A0A0B6WUX6</accession>
<organism evidence="3 4">
    <name type="scientific">Pyrinomonas methylaliphatogenes</name>
    <dbReference type="NCBI Taxonomy" id="454194"/>
    <lineage>
        <taxon>Bacteria</taxon>
        <taxon>Pseudomonadati</taxon>
        <taxon>Acidobacteriota</taxon>
        <taxon>Blastocatellia</taxon>
        <taxon>Blastocatellales</taxon>
        <taxon>Pyrinomonadaceae</taxon>
        <taxon>Pyrinomonas</taxon>
    </lineage>
</organism>
<evidence type="ECO:0000256" key="1">
    <source>
        <dbReference type="ARBA" id="ARBA00008918"/>
    </source>
</evidence>
<dbReference type="SUPFAM" id="SSF55961">
    <property type="entry name" value="Bet v1-like"/>
    <property type="match status" value="1"/>
</dbReference>
<dbReference type="AlphaFoldDB" id="A0A0B6WUX6"/>
<evidence type="ECO:0000259" key="2">
    <source>
        <dbReference type="Pfam" id="PF03364"/>
    </source>
</evidence>
<dbReference type="EMBL" id="CBXV010000003">
    <property type="protein sequence ID" value="CDM64886.1"/>
    <property type="molecule type" value="Genomic_DNA"/>
</dbReference>
<evidence type="ECO:0000313" key="4">
    <source>
        <dbReference type="Proteomes" id="UP000031518"/>
    </source>
</evidence>
<reference evidence="3 4" key="1">
    <citation type="submission" date="2013-12" db="EMBL/GenBank/DDBJ databases">
        <authorList>
            <person name="Stott M."/>
        </authorList>
    </citation>
    <scope>NUCLEOTIDE SEQUENCE [LARGE SCALE GENOMIC DNA]</scope>
    <source>
        <strain evidence="3 4">K22</strain>
    </source>
</reference>
<reference evidence="3 4" key="2">
    <citation type="submission" date="2015-01" db="EMBL/GenBank/DDBJ databases">
        <title>Complete genome sequence of Pyrinomonas methylaliphatogenes type strain K22T.</title>
        <authorList>
            <person name="Lee K.C.Y."/>
            <person name="Power J.F."/>
            <person name="Dunfield P.F."/>
            <person name="Morgan X.C."/>
            <person name="Huttenhower C."/>
            <person name="Stott M.B."/>
        </authorList>
    </citation>
    <scope>NUCLEOTIDE SEQUENCE [LARGE SCALE GENOMIC DNA]</scope>
    <source>
        <strain evidence="3 4">K22</strain>
    </source>
</reference>
<dbReference type="Pfam" id="PF03364">
    <property type="entry name" value="Polyketide_cyc"/>
    <property type="match status" value="1"/>
</dbReference>
<dbReference type="Gene3D" id="3.30.530.20">
    <property type="match status" value="1"/>
</dbReference>
<dbReference type="InterPro" id="IPR023393">
    <property type="entry name" value="START-like_dom_sf"/>
</dbReference>
<proteinExistence type="inferred from homology"/>
<dbReference type="Proteomes" id="UP000031518">
    <property type="component" value="Unassembled WGS sequence"/>
</dbReference>
<gene>
    <name evidence="3" type="ORF">PYK22_00881</name>
</gene>
<dbReference type="RefSeq" id="WP_041974818.1">
    <property type="nucleotide sequence ID" value="NZ_CBXV010000003.1"/>
</dbReference>